<feature type="region of interest" description="Disordered" evidence="1">
    <location>
        <begin position="20"/>
        <end position="56"/>
    </location>
</feature>
<evidence type="ECO:0000256" key="1">
    <source>
        <dbReference type="SAM" id="MobiDB-lite"/>
    </source>
</evidence>
<dbReference type="GO" id="GO:0003700">
    <property type="term" value="F:DNA-binding transcription factor activity"/>
    <property type="evidence" value="ECO:0007669"/>
    <property type="project" value="TreeGrafter"/>
</dbReference>
<dbReference type="PANTHER" id="PTHR13690">
    <property type="entry name" value="TRANSCRIPTION FACTOR POSF21-RELATED"/>
    <property type="match status" value="1"/>
</dbReference>
<comment type="caution">
    <text evidence="2">The sequence shown here is derived from an EMBL/GenBank/DDBJ whole genome shotgun (WGS) entry which is preliminary data.</text>
</comment>
<proteinExistence type="predicted"/>
<organism evidence="2 3">
    <name type="scientific">Miscanthus lutarioriparius</name>
    <dbReference type="NCBI Taxonomy" id="422564"/>
    <lineage>
        <taxon>Eukaryota</taxon>
        <taxon>Viridiplantae</taxon>
        <taxon>Streptophyta</taxon>
        <taxon>Embryophyta</taxon>
        <taxon>Tracheophyta</taxon>
        <taxon>Spermatophyta</taxon>
        <taxon>Magnoliopsida</taxon>
        <taxon>Liliopsida</taxon>
        <taxon>Poales</taxon>
        <taxon>Poaceae</taxon>
        <taxon>PACMAD clade</taxon>
        <taxon>Panicoideae</taxon>
        <taxon>Andropogonodae</taxon>
        <taxon>Andropogoneae</taxon>
        <taxon>Saccharinae</taxon>
        <taxon>Miscanthus</taxon>
    </lineage>
</organism>
<dbReference type="PANTHER" id="PTHR13690:SF160">
    <property type="entry name" value="OS11G0160500 PROTEIN"/>
    <property type="match status" value="1"/>
</dbReference>
<reference evidence="2" key="1">
    <citation type="submission" date="2020-10" db="EMBL/GenBank/DDBJ databases">
        <authorList>
            <person name="Han B."/>
            <person name="Lu T."/>
            <person name="Zhao Q."/>
            <person name="Huang X."/>
            <person name="Zhao Y."/>
        </authorList>
    </citation>
    <scope>NUCLEOTIDE SEQUENCE</scope>
</reference>
<sequence>MQGLSLDAAFFDGLSLHGGGGGGGRGVAGHKRSGSMDGATSPFEGESAPSSVLPGYAKKAVPDDQLAELALLDPKRAKR</sequence>
<dbReference type="AlphaFoldDB" id="A0A811QHE4"/>
<dbReference type="OrthoDB" id="1435597at2759"/>
<gene>
    <name evidence="2" type="ORF">NCGR_LOCUS41272</name>
</gene>
<keyword evidence="3" id="KW-1185">Reference proteome</keyword>
<name>A0A811QHE4_9POAL</name>
<accession>A0A811QHE4</accession>
<dbReference type="Proteomes" id="UP000604825">
    <property type="component" value="Unassembled WGS sequence"/>
</dbReference>
<dbReference type="EMBL" id="CAJGYO010000010">
    <property type="protein sequence ID" value="CAD6257788.1"/>
    <property type="molecule type" value="Genomic_DNA"/>
</dbReference>
<evidence type="ECO:0000313" key="2">
    <source>
        <dbReference type="EMBL" id="CAD6257788.1"/>
    </source>
</evidence>
<evidence type="ECO:0000313" key="3">
    <source>
        <dbReference type="Proteomes" id="UP000604825"/>
    </source>
</evidence>
<protein>
    <submittedName>
        <fullName evidence="2">Uncharacterized protein</fullName>
    </submittedName>
</protein>
<dbReference type="GO" id="GO:0005634">
    <property type="term" value="C:nucleus"/>
    <property type="evidence" value="ECO:0007669"/>
    <property type="project" value="TreeGrafter"/>
</dbReference>